<keyword evidence="3" id="KW-1185">Reference proteome</keyword>
<comment type="caution">
    <text evidence="2">The sequence shown here is derived from an EMBL/GenBank/DDBJ whole genome shotgun (WGS) entry which is preliminary data.</text>
</comment>
<protein>
    <submittedName>
        <fullName evidence="2">Uncharacterized protein</fullName>
    </submittedName>
</protein>
<gene>
    <name evidence="2" type="ORF">GCM10018772_70210</name>
</gene>
<accession>A0A919EBT7</accession>
<reference evidence="2" key="1">
    <citation type="journal article" date="2014" name="Int. J. Syst. Evol. Microbiol.">
        <title>Complete genome sequence of Corynebacterium casei LMG S-19264T (=DSM 44701T), isolated from a smear-ripened cheese.</title>
        <authorList>
            <consortium name="US DOE Joint Genome Institute (JGI-PGF)"/>
            <person name="Walter F."/>
            <person name="Albersmeier A."/>
            <person name="Kalinowski J."/>
            <person name="Ruckert C."/>
        </authorList>
    </citation>
    <scope>NUCLEOTIDE SEQUENCE</scope>
    <source>
        <strain evidence="2">JCM 4477</strain>
    </source>
</reference>
<dbReference type="Proteomes" id="UP000630718">
    <property type="component" value="Unassembled WGS sequence"/>
</dbReference>
<dbReference type="EMBL" id="BNBI01000025">
    <property type="protein sequence ID" value="GHF34631.1"/>
    <property type="molecule type" value="Genomic_DNA"/>
</dbReference>
<name>A0A919EBT7_9ACTN</name>
<organism evidence="2 3">
    <name type="scientific">Streptomyces fumanus</name>
    <dbReference type="NCBI Taxonomy" id="67302"/>
    <lineage>
        <taxon>Bacteria</taxon>
        <taxon>Bacillati</taxon>
        <taxon>Actinomycetota</taxon>
        <taxon>Actinomycetes</taxon>
        <taxon>Kitasatosporales</taxon>
        <taxon>Streptomycetaceae</taxon>
        <taxon>Streptomyces</taxon>
    </lineage>
</organism>
<dbReference type="RefSeq" id="WP_190208530.1">
    <property type="nucleotide sequence ID" value="NZ_BNBI01000025.1"/>
</dbReference>
<feature type="region of interest" description="Disordered" evidence="1">
    <location>
        <begin position="67"/>
        <end position="88"/>
    </location>
</feature>
<reference evidence="2" key="2">
    <citation type="submission" date="2020-09" db="EMBL/GenBank/DDBJ databases">
        <authorList>
            <person name="Sun Q."/>
            <person name="Ohkuma M."/>
        </authorList>
    </citation>
    <scope>NUCLEOTIDE SEQUENCE</scope>
    <source>
        <strain evidence="2">JCM 4477</strain>
    </source>
</reference>
<evidence type="ECO:0000313" key="2">
    <source>
        <dbReference type="EMBL" id="GHF34631.1"/>
    </source>
</evidence>
<feature type="compositionally biased region" description="Basic and acidic residues" evidence="1">
    <location>
        <begin position="67"/>
        <end position="78"/>
    </location>
</feature>
<sequence>MKTADDGRQWANREDLIEHSGYGGTTLKRLWRDRRANGHPDAREIDGVMHWDLEEWDEWFARHRERPRDLSRVDRNGDPDEQLPPAGQARVLGVDPARITQYTRNPPPEWPAPVRVEELATRTREYRTRAQLWAFADDPASGFGTKGGRPPGPDPKKRAVTAPDPRVRLAAEALAAMPGRKAGEVAAALAERHGQSVDTWKRVITQARKQAQR</sequence>
<dbReference type="AlphaFoldDB" id="A0A919EBT7"/>
<proteinExistence type="predicted"/>
<evidence type="ECO:0000313" key="3">
    <source>
        <dbReference type="Proteomes" id="UP000630718"/>
    </source>
</evidence>
<feature type="region of interest" description="Disordered" evidence="1">
    <location>
        <begin position="138"/>
        <end position="163"/>
    </location>
</feature>
<evidence type="ECO:0000256" key="1">
    <source>
        <dbReference type="SAM" id="MobiDB-lite"/>
    </source>
</evidence>